<dbReference type="Proteomes" id="UP000821866">
    <property type="component" value="Chromosome 7"/>
</dbReference>
<sequence>MSENTPKVTAEFFPPGERGKPPPAPIKISPEYIVKPGRKSIDATNAENPDVTTTRQVTPDGIVITRKKEKIAIQPDVVAVVETATAQPPSAPPSPPPKQLVNAAPGLTPFHQHCLRVRPVPPHALLPFVRPVHPQAPYCPPPVIPGGVRRESVVEPSERFSRSVQTDCPLHFKATLESETIESSPDNITGIPFTPIYLPPSMQRQMNNYAVHESTLAPQQTCRIYSPPPVIETAVGEGQRACVTLENEYDIKFPAPPRREPSVRAVGCGSMEEDDFLGNASMVAQTTIILNEGSPGTPGNIIVRRGSSATNLATSPMATITLPPTGRRMTTQQITVPPVGPVQVSPPQITFAPQPQTISHVQQTTSGAQPMATVNITSRIRDLTDQVMRESNRVSRARDRLQRRRRPAPLNRVYSVEDKLYNLMNLETKLANEIANYRNSGRVRDPEFLSTLAETENKLRRLISAENNAARDMRRIKKESFKQETYKVICPRRSITPASSGTSTSMSSYSPSSTSIAMPPMYQMPPMMPMPTPPPMMPQPQMMMGGQPMMMRGPCQMMQPGMNMMGGGQQQGSPGPGMYPSLMRISIESPECTCTSFTSSSTVSSGSDSLPKTQVAKEETKVVVDMPKPPPAPATPPPPPPPPAAPPTPPLPMPPEMEQGERRQKKKKRKKKRKKKHHKDSDDGSGTPDDAGGGKKKRKKKRKKKHKKKQSE</sequence>
<dbReference type="PANTHER" id="PTHR45691:SF6">
    <property type="entry name" value="PROTEIN DIAPHANOUS"/>
    <property type="match status" value="1"/>
</dbReference>
<evidence type="ECO:0000313" key="3">
    <source>
        <dbReference type="Proteomes" id="UP000821866"/>
    </source>
</evidence>
<reference evidence="2" key="2">
    <citation type="submission" date="2021-09" db="EMBL/GenBank/DDBJ databases">
        <authorList>
            <person name="Jia N."/>
            <person name="Wang J."/>
            <person name="Shi W."/>
            <person name="Du L."/>
            <person name="Sun Y."/>
            <person name="Zhan W."/>
            <person name="Jiang J."/>
            <person name="Wang Q."/>
            <person name="Zhang B."/>
            <person name="Ji P."/>
            <person name="Sakyi L.B."/>
            <person name="Cui X."/>
            <person name="Yuan T."/>
            <person name="Jiang B."/>
            <person name="Yang W."/>
            <person name="Lam T.T.-Y."/>
            <person name="Chang Q."/>
            <person name="Ding S."/>
            <person name="Wang X."/>
            <person name="Zhu J."/>
            <person name="Ruan X."/>
            <person name="Zhao L."/>
            <person name="Wei J."/>
            <person name="Que T."/>
            <person name="Du C."/>
            <person name="Cheng J."/>
            <person name="Dai P."/>
            <person name="Han X."/>
            <person name="Huang E."/>
            <person name="Gao Y."/>
            <person name="Liu J."/>
            <person name="Shao H."/>
            <person name="Ye R."/>
            <person name="Li L."/>
            <person name="Wei W."/>
            <person name="Wang X."/>
            <person name="Wang C."/>
            <person name="Huo Q."/>
            <person name="Li W."/>
            <person name="Guo W."/>
            <person name="Chen H."/>
            <person name="Chen S."/>
            <person name="Zhou L."/>
            <person name="Zhou L."/>
            <person name="Ni X."/>
            <person name="Tian J."/>
            <person name="Zhou Y."/>
            <person name="Sheng Y."/>
            <person name="Liu T."/>
            <person name="Pan Y."/>
            <person name="Xia L."/>
            <person name="Li J."/>
            <person name="Zhao F."/>
            <person name="Cao W."/>
        </authorList>
    </citation>
    <scope>NUCLEOTIDE SEQUENCE</scope>
    <source>
        <strain evidence="2">Rmic-2018</strain>
        <tissue evidence="2">Larvae</tissue>
    </source>
</reference>
<feature type="compositionally biased region" description="Pro residues" evidence="1">
    <location>
        <begin position="627"/>
        <end position="655"/>
    </location>
</feature>
<dbReference type="OrthoDB" id="6503614at2759"/>
<feature type="region of interest" description="Disordered" evidence="1">
    <location>
        <begin position="1"/>
        <end position="30"/>
    </location>
</feature>
<dbReference type="GO" id="GO:0030041">
    <property type="term" value="P:actin filament polymerization"/>
    <property type="evidence" value="ECO:0007669"/>
    <property type="project" value="TreeGrafter"/>
</dbReference>
<reference evidence="2" key="1">
    <citation type="journal article" date="2020" name="Cell">
        <title>Large-Scale Comparative Analyses of Tick Genomes Elucidate Their Genetic Diversity and Vector Capacities.</title>
        <authorList>
            <consortium name="Tick Genome and Microbiome Consortium (TIGMIC)"/>
            <person name="Jia N."/>
            <person name="Wang J."/>
            <person name="Shi W."/>
            <person name="Du L."/>
            <person name="Sun Y."/>
            <person name="Zhan W."/>
            <person name="Jiang J.F."/>
            <person name="Wang Q."/>
            <person name="Zhang B."/>
            <person name="Ji P."/>
            <person name="Bell-Sakyi L."/>
            <person name="Cui X.M."/>
            <person name="Yuan T.T."/>
            <person name="Jiang B.G."/>
            <person name="Yang W.F."/>
            <person name="Lam T.T."/>
            <person name="Chang Q.C."/>
            <person name="Ding S.J."/>
            <person name="Wang X.J."/>
            <person name="Zhu J.G."/>
            <person name="Ruan X.D."/>
            <person name="Zhao L."/>
            <person name="Wei J.T."/>
            <person name="Ye R.Z."/>
            <person name="Que T.C."/>
            <person name="Du C.H."/>
            <person name="Zhou Y.H."/>
            <person name="Cheng J.X."/>
            <person name="Dai P.F."/>
            <person name="Guo W.B."/>
            <person name="Han X.H."/>
            <person name="Huang E.J."/>
            <person name="Li L.F."/>
            <person name="Wei W."/>
            <person name="Gao Y.C."/>
            <person name="Liu J.Z."/>
            <person name="Shao H.Z."/>
            <person name="Wang X."/>
            <person name="Wang C.C."/>
            <person name="Yang T.C."/>
            <person name="Huo Q.B."/>
            <person name="Li W."/>
            <person name="Chen H.Y."/>
            <person name="Chen S.E."/>
            <person name="Zhou L.G."/>
            <person name="Ni X.B."/>
            <person name="Tian J.H."/>
            <person name="Sheng Y."/>
            <person name="Liu T."/>
            <person name="Pan Y.S."/>
            <person name="Xia L.Y."/>
            <person name="Li J."/>
            <person name="Zhao F."/>
            <person name="Cao W.C."/>
        </authorList>
    </citation>
    <scope>NUCLEOTIDE SEQUENCE</scope>
    <source>
        <strain evidence="2">Rmic-2018</strain>
    </source>
</reference>
<gene>
    <name evidence="2" type="ORF">HPB51_002450</name>
</gene>
<proteinExistence type="predicted"/>
<feature type="compositionally biased region" description="Basic residues" evidence="1">
    <location>
        <begin position="694"/>
        <end position="712"/>
    </location>
</feature>
<name>A0A9J6DEF6_RHIMP</name>
<dbReference type="VEuPathDB" id="VectorBase:LOC119173988"/>
<evidence type="ECO:0000256" key="1">
    <source>
        <dbReference type="SAM" id="MobiDB-lite"/>
    </source>
</evidence>
<dbReference type="EMBL" id="JABSTU010000009">
    <property type="protein sequence ID" value="KAH8020501.1"/>
    <property type="molecule type" value="Genomic_DNA"/>
</dbReference>
<feature type="compositionally biased region" description="Low complexity" evidence="1">
    <location>
        <begin position="593"/>
        <end position="609"/>
    </location>
</feature>
<feature type="region of interest" description="Disordered" evidence="1">
    <location>
        <begin position="593"/>
        <end position="712"/>
    </location>
</feature>
<organism evidence="2 3">
    <name type="scientific">Rhipicephalus microplus</name>
    <name type="common">Cattle tick</name>
    <name type="synonym">Boophilus microplus</name>
    <dbReference type="NCBI Taxonomy" id="6941"/>
    <lineage>
        <taxon>Eukaryota</taxon>
        <taxon>Metazoa</taxon>
        <taxon>Ecdysozoa</taxon>
        <taxon>Arthropoda</taxon>
        <taxon>Chelicerata</taxon>
        <taxon>Arachnida</taxon>
        <taxon>Acari</taxon>
        <taxon>Parasitiformes</taxon>
        <taxon>Ixodida</taxon>
        <taxon>Ixodoidea</taxon>
        <taxon>Ixodidae</taxon>
        <taxon>Rhipicephalinae</taxon>
        <taxon>Rhipicephalus</taxon>
        <taxon>Boophilus</taxon>
    </lineage>
</organism>
<feature type="compositionally biased region" description="Basic residues" evidence="1">
    <location>
        <begin position="663"/>
        <end position="678"/>
    </location>
</feature>
<dbReference type="PANTHER" id="PTHR45691">
    <property type="entry name" value="PROTEIN DIAPHANOUS"/>
    <property type="match status" value="1"/>
</dbReference>
<dbReference type="OMA" id="SIESPEC"/>
<accession>A0A9J6DEF6</accession>
<dbReference type="GO" id="GO:0005884">
    <property type="term" value="C:actin filament"/>
    <property type="evidence" value="ECO:0007669"/>
    <property type="project" value="TreeGrafter"/>
</dbReference>
<dbReference type="AlphaFoldDB" id="A0A9J6DEF6"/>
<keyword evidence="3" id="KW-1185">Reference proteome</keyword>
<evidence type="ECO:0000313" key="2">
    <source>
        <dbReference type="EMBL" id="KAH8020501.1"/>
    </source>
</evidence>
<comment type="caution">
    <text evidence="2">The sequence shown here is derived from an EMBL/GenBank/DDBJ whole genome shotgun (WGS) entry which is preliminary data.</text>
</comment>
<protein>
    <submittedName>
        <fullName evidence="2">Uncharacterized protein</fullName>
    </submittedName>
</protein>
<dbReference type="InterPro" id="IPR051412">
    <property type="entry name" value="Formin_Homology_Diaphanous_sf"/>
</dbReference>